<dbReference type="PANTHER" id="PTHR13140">
    <property type="entry name" value="MYOSIN"/>
    <property type="match status" value="1"/>
</dbReference>
<gene>
    <name evidence="9" type="ORF">PM001_LOCUS8012</name>
</gene>
<feature type="region of interest" description="Disordered" evidence="7">
    <location>
        <begin position="1"/>
        <end position="39"/>
    </location>
</feature>
<dbReference type="Gene3D" id="1.20.120.720">
    <property type="entry name" value="Myosin VI head, motor domain, U50 subdomain"/>
    <property type="match status" value="1"/>
</dbReference>
<dbReference type="Gene3D" id="3.40.850.10">
    <property type="entry name" value="Kinesin motor domain"/>
    <property type="match status" value="1"/>
</dbReference>
<dbReference type="AlphaFoldDB" id="A0AAV1TMS8"/>
<keyword evidence="4" id="KW-0505">Motor protein</keyword>
<evidence type="ECO:0000256" key="5">
    <source>
        <dbReference type="ARBA" id="ARBA00023203"/>
    </source>
</evidence>
<dbReference type="InterPro" id="IPR027417">
    <property type="entry name" value="P-loop_NTPase"/>
</dbReference>
<dbReference type="Proteomes" id="UP001162060">
    <property type="component" value="Unassembled WGS sequence"/>
</dbReference>
<comment type="caution">
    <text evidence="6">Lacks conserved residue(s) required for the propagation of feature annotation.</text>
</comment>
<dbReference type="SUPFAM" id="SSF52540">
    <property type="entry name" value="P-loop containing nucleoside triphosphate hydrolases"/>
    <property type="match status" value="1"/>
</dbReference>
<dbReference type="PANTHER" id="PTHR13140:SF706">
    <property type="entry name" value="DILUTE CLASS UNCONVENTIONAL MYOSIN, ISOFORM C"/>
    <property type="match status" value="1"/>
</dbReference>
<evidence type="ECO:0000256" key="4">
    <source>
        <dbReference type="ARBA" id="ARBA00023175"/>
    </source>
</evidence>
<dbReference type="Gene3D" id="1.20.5.4820">
    <property type="match status" value="1"/>
</dbReference>
<dbReference type="GO" id="GO:0007015">
    <property type="term" value="P:actin filament organization"/>
    <property type="evidence" value="ECO:0007669"/>
    <property type="project" value="TreeGrafter"/>
</dbReference>
<dbReference type="GO" id="GO:0005524">
    <property type="term" value="F:ATP binding"/>
    <property type="evidence" value="ECO:0007669"/>
    <property type="project" value="UniProtKB-KW"/>
</dbReference>
<name>A0AAV1TMS8_9STRA</name>
<evidence type="ECO:0000259" key="8">
    <source>
        <dbReference type="PROSITE" id="PS51456"/>
    </source>
</evidence>
<evidence type="ECO:0000256" key="7">
    <source>
        <dbReference type="SAM" id="MobiDB-lite"/>
    </source>
</evidence>
<comment type="similarity">
    <text evidence="6">Belongs to the TRAFAC class myosin-kinesin ATPase superfamily. Myosin family.</text>
</comment>
<dbReference type="InterPro" id="IPR001609">
    <property type="entry name" value="Myosin_head_motor_dom-like"/>
</dbReference>
<sequence length="232" mass="25279">MVQLLSGSHNKVISGISTPTQASKRSSRGKNGKEDRQKGSLAGNTIAGAFCKQLSELMLTINKTSSQYVRCIKPNANKSAAEFDRLMIVEQLRCAGVIAAIRISRAAFPNRLPLVEFQQRFQIICPSALRDAEPSEMVAGLLKELVPDIATSMQNTKFAVGSTKVYFSSGLLQRLEDRRNVILKDHAILVQKYCMATCIASASCASVMLQLRSSLGRAVASRRDVTVLCALE</sequence>
<dbReference type="Pfam" id="PF00063">
    <property type="entry name" value="Myosin_head"/>
    <property type="match status" value="1"/>
</dbReference>
<keyword evidence="2" id="KW-0067">ATP-binding</keyword>
<reference evidence="9" key="1">
    <citation type="submission" date="2024-01" db="EMBL/GenBank/DDBJ databases">
        <authorList>
            <person name="Webb A."/>
        </authorList>
    </citation>
    <scope>NUCLEOTIDE SEQUENCE</scope>
    <source>
        <strain evidence="9">Pm1</strain>
    </source>
</reference>
<organism evidence="9 10">
    <name type="scientific">Peronospora matthiolae</name>
    <dbReference type="NCBI Taxonomy" id="2874970"/>
    <lineage>
        <taxon>Eukaryota</taxon>
        <taxon>Sar</taxon>
        <taxon>Stramenopiles</taxon>
        <taxon>Oomycota</taxon>
        <taxon>Peronosporomycetes</taxon>
        <taxon>Peronosporales</taxon>
        <taxon>Peronosporaceae</taxon>
        <taxon>Peronospora</taxon>
    </lineage>
</organism>
<evidence type="ECO:0000256" key="1">
    <source>
        <dbReference type="ARBA" id="ARBA00022741"/>
    </source>
</evidence>
<keyword evidence="1" id="KW-0547">Nucleotide-binding</keyword>
<dbReference type="Gene3D" id="1.20.58.530">
    <property type="match status" value="1"/>
</dbReference>
<evidence type="ECO:0000313" key="10">
    <source>
        <dbReference type="Proteomes" id="UP001162060"/>
    </source>
</evidence>
<dbReference type="GO" id="GO:0016020">
    <property type="term" value="C:membrane"/>
    <property type="evidence" value="ECO:0007669"/>
    <property type="project" value="TreeGrafter"/>
</dbReference>
<keyword evidence="5 6" id="KW-0009">Actin-binding</keyword>
<feature type="domain" description="Myosin motor" evidence="8">
    <location>
        <begin position="1"/>
        <end position="180"/>
    </location>
</feature>
<dbReference type="GO" id="GO:0051015">
    <property type="term" value="F:actin filament binding"/>
    <property type="evidence" value="ECO:0007669"/>
    <property type="project" value="TreeGrafter"/>
</dbReference>
<dbReference type="GO" id="GO:0016459">
    <property type="term" value="C:myosin complex"/>
    <property type="evidence" value="ECO:0007669"/>
    <property type="project" value="UniProtKB-KW"/>
</dbReference>
<evidence type="ECO:0000256" key="6">
    <source>
        <dbReference type="PROSITE-ProRule" id="PRU00782"/>
    </source>
</evidence>
<protein>
    <recommendedName>
        <fullName evidence="8">Myosin motor domain-containing protein</fullName>
    </recommendedName>
</protein>
<dbReference type="InterPro" id="IPR036961">
    <property type="entry name" value="Kinesin_motor_dom_sf"/>
</dbReference>
<comment type="caution">
    <text evidence="9">The sequence shown here is derived from an EMBL/GenBank/DDBJ whole genome shotgun (WGS) entry which is preliminary data.</text>
</comment>
<dbReference type="GO" id="GO:0000146">
    <property type="term" value="F:microfilament motor activity"/>
    <property type="evidence" value="ECO:0007669"/>
    <property type="project" value="TreeGrafter"/>
</dbReference>
<dbReference type="PROSITE" id="PS51456">
    <property type="entry name" value="MYOSIN_MOTOR"/>
    <property type="match status" value="1"/>
</dbReference>
<proteinExistence type="inferred from homology"/>
<evidence type="ECO:0000313" key="9">
    <source>
        <dbReference type="EMBL" id="CAK7922841.1"/>
    </source>
</evidence>
<feature type="region of interest" description="Actin-binding" evidence="6">
    <location>
        <begin position="54"/>
        <end position="76"/>
    </location>
</feature>
<feature type="compositionally biased region" description="Polar residues" evidence="7">
    <location>
        <begin position="1"/>
        <end position="24"/>
    </location>
</feature>
<evidence type="ECO:0000256" key="3">
    <source>
        <dbReference type="ARBA" id="ARBA00023123"/>
    </source>
</evidence>
<evidence type="ECO:0000256" key="2">
    <source>
        <dbReference type="ARBA" id="ARBA00022840"/>
    </source>
</evidence>
<accession>A0AAV1TMS8</accession>
<keyword evidence="3 6" id="KW-0518">Myosin</keyword>
<dbReference type="EMBL" id="CAKLBY020000066">
    <property type="protein sequence ID" value="CAK7922841.1"/>
    <property type="molecule type" value="Genomic_DNA"/>
</dbReference>
<dbReference type="GO" id="GO:0005737">
    <property type="term" value="C:cytoplasm"/>
    <property type="evidence" value="ECO:0007669"/>
    <property type="project" value="TreeGrafter"/>
</dbReference>